<protein>
    <submittedName>
        <fullName evidence="2">Uncharacterized protein</fullName>
    </submittedName>
</protein>
<evidence type="ECO:0000313" key="3">
    <source>
        <dbReference type="Proteomes" id="UP000198775"/>
    </source>
</evidence>
<reference evidence="3" key="1">
    <citation type="submission" date="2016-10" db="EMBL/GenBank/DDBJ databases">
        <authorList>
            <person name="Varghese N."/>
            <person name="Submissions S."/>
        </authorList>
    </citation>
    <scope>NUCLEOTIDE SEQUENCE [LARGE SCALE GENOMIC DNA]</scope>
    <source>
        <strain evidence="3">IBRC-M 10043</strain>
    </source>
</reference>
<dbReference type="EMBL" id="FOCX01000041">
    <property type="protein sequence ID" value="SEP18137.1"/>
    <property type="molecule type" value="Genomic_DNA"/>
</dbReference>
<name>A0A1H8VSD2_9EURY</name>
<feature type="compositionally biased region" description="Basic and acidic residues" evidence="1">
    <location>
        <begin position="209"/>
        <end position="219"/>
    </location>
</feature>
<dbReference type="Proteomes" id="UP000198775">
    <property type="component" value="Unassembled WGS sequence"/>
</dbReference>
<feature type="region of interest" description="Disordered" evidence="1">
    <location>
        <begin position="56"/>
        <end position="81"/>
    </location>
</feature>
<organism evidence="2 3">
    <name type="scientific">Halorientalis persicus</name>
    <dbReference type="NCBI Taxonomy" id="1367881"/>
    <lineage>
        <taxon>Archaea</taxon>
        <taxon>Methanobacteriati</taxon>
        <taxon>Methanobacteriota</taxon>
        <taxon>Stenosarchaea group</taxon>
        <taxon>Halobacteria</taxon>
        <taxon>Halobacteriales</taxon>
        <taxon>Haloarculaceae</taxon>
        <taxon>Halorientalis</taxon>
    </lineage>
</organism>
<evidence type="ECO:0000313" key="2">
    <source>
        <dbReference type="EMBL" id="SEP18137.1"/>
    </source>
</evidence>
<evidence type="ECO:0000256" key="1">
    <source>
        <dbReference type="SAM" id="MobiDB-lite"/>
    </source>
</evidence>
<feature type="region of interest" description="Disordered" evidence="1">
    <location>
        <begin position="203"/>
        <end position="243"/>
    </location>
</feature>
<proteinExistence type="predicted"/>
<feature type="compositionally biased region" description="Low complexity" evidence="1">
    <location>
        <begin position="57"/>
        <end position="74"/>
    </location>
</feature>
<feature type="region of interest" description="Disordered" evidence="1">
    <location>
        <begin position="290"/>
        <end position="348"/>
    </location>
</feature>
<dbReference type="AlphaFoldDB" id="A0A1H8VSD2"/>
<sequence>MRNCAHSQQWRRAVSHCRKWGQSVRVGSLDDICPRQQLALDSNNTFGAALSYRAGTPQPRHAAASPSRALLAPPGRAGGESRDWGQGVLEGSSVEACPHSRLSFISNNGFDFGISRWVGGRIEPVGRQRMPRVRRTRRRPRYFQAPSLCHLSPSRYAHHRPTANGLVGKGGRIASPGWLPNPSYRPAISVPLSQTHLRLLLGGRPPSKLHREPSARRSDPPVVDTPFACTGPDRTSPPNPGPRVALWRVRRQVSAAGQPSWANRPAAGLVLKFGPFEQLQRHDRLHTRHLENGTETPNEGSSAPPLPSRLTSHFSSPANKRSPQPAVALSNCGARARLRGQSRVSSQS</sequence>
<gene>
    <name evidence="2" type="ORF">SAMN05216388_104110</name>
</gene>
<feature type="compositionally biased region" description="Polar residues" evidence="1">
    <location>
        <begin position="309"/>
        <end position="322"/>
    </location>
</feature>
<keyword evidence="3" id="KW-1185">Reference proteome</keyword>
<accession>A0A1H8VSD2</accession>